<dbReference type="GO" id="GO:0032196">
    <property type="term" value="P:transposition"/>
    <property type="evidence" value="ECO:0007669"/>
    <property type="project" value="InterPro"/>
</dbReference>
<evidence type="ECO:0000313" key="3">
    <source>
        <dbReference type="Proteomes" id="UP000008021"/>
    </source>
</evidence>
<dbReference type="HOGENOM" id="CLU_913313_0_0_1"/>
<dbReference type="PANTHER" id="PTHR33157">
    <property type="entry name" value="AUTONOMOUS TRANSPOSABLE ELEMENT EN-1 MOSAIC PROTEIN-RELATED"/>
    <property type="match status" value="1"/>
</dbReference>
<dbReference type="Proteomes" id="UP000008021">
    <property type="component" value="Chromosome 2"/>
</dbReference>
<evidence type="ECO:0000313" key="2">
    <source>
        <dbReference type="EnsemblPlants" id="OMERI02G12650.1"/>
    </source>
</evidence>
<dbReference type="EnsemblPlants" id="OMERI02G12650.1">
    <property type="protein sequence ID" value="OMERI02G12650.1"/>
    <property type="gene ID" value="OMERI02G12650"/>
</dbReference>
<dbReference type="InterPro" id="IPR039266">
    <property type="entry name" value="EN-1/SPM"/>
</dbReference>
<sequence length="305" mass="35465">MTDLELFMSLSKPNDREVVQLNTYNNHLRFRFEPDYECVVRQEVGRCADILLNGIKYYARIQAIQDHYLKVKNRQLRDKIAGQQYLTKEQYIAQKPVWCSEEAWSALADDWRYKSKFAERNGDRSDPMRSPVDSLALYESNYGKPHGKWPLFNGVVNNKEALVEVKSGSSSSALKRQRREAEDLQRRRESEKFQLQNVYTQKMSEWSTKAYKSYTMGHKLLETMARDQGYSSADIPPPLSPPPEPPTSPVIVLDDSQVQVLERKLEMTGANFWENLVVIAPNLWVKLILTETCVMKWNYAILMAR</sequence>
<accession>A0A0E0CIY8</accession>
<proteinExistence type="predicted"/>
<dbReference type="AlphaFoldDB" id="A0A0E0CIY8"/>
<dbReference type="Gramene" id="OMERI02G12650.1">
    <property type="protein sequence ID" value="OMERI02G12650.1"/>
    <property type="gene ID" value="OMERI02G12650"/>
</dbReference>
<reference evidence="2" key="1">
    <citation type="submission" date="2015-04" db="UniProtKB">
        <authorList>
            <consortium name="EnsemblPlants"/>
        </authorList>
    </citation>
    <scope>IDENTIFICATION</scope>
</reference>
<reference evidence="2" key="2">
    <citation type="submission" date="2018-05" db="EMBL/GenBank/DDBJ databases">
        <title>OmerRS3 (Oryza meridionalis Reference Sequence Version 3).</title>
        <authorList>
            <person name="Zhang J."/>
            <person name="Kudrna D."/>
            <person name="Lee S."/>
            <person name="Talag J."/>
            <person name="Welchert J."/>
            <person name="Wing R.A."/>
        </authorList>
    </citation>
    <scope>NUCLEOTIDE SEQUENCE [LARGE SCALE GENOMIC DNA]</scope>
    <source>
        <strain evidence="2">cv. OR44</strain>
    </source>
</reference>
<name>A0A0E0CIY8_9ORYZ</name>
<keyword evidence="3" id="KW-1185">Reference proteome</keyword>
<feature type="region of interest" description="Disordered" evidence="1">
    <location>
        <begin position="166"/>
        <end position="188"/>
    </location>
</feature>
<evidence type="ECO:0000256" key="1">
    <source>
        <dbReference type="SAM" id="MobiDB-lite"/>
    </source>
</evidence>
<feature type="compositionally biased region" description="Basic and acidic residues" evidence="1">
    <location>
        <begin position="179"/>
        <end position="188"/>
    </location>
</feature>
<dbReference type="PANTHER" id="PTHR33157:SF12">
    <property type="entry name" value="TRANSPOSASE TNP1_EN_SPM-LIKE DOMAIN-CONTAINING PROTEIN"/>
    <property type="match status" value="1"/>
</dbReference>
<protein>
    <submittedName>
        <fullName evidence="2">Uncharacterized protein</fullName>
    </submittedName>
</protein>
<organism evidence="2">
    <name type="scientific">Oryza meridionalis</name>
    <dbReference type="NCBI Taxonomy" id="40149"/>
    <lineage>
        <taxon>Eukaryota</taxon>
        <taxon>Viridiplantae</taxon>
        <taxon>Streptophyta</taxon>
        <taxon>Embryophyta</taxon>
        <taxon>Tracheophyta</taxon>
        <taxon>Spermatophyta</taxon>
        <taxon>Magnoliopsida</taxon>
        <taxon>Liliopsida</taxon>
        <taxon>Poales</taxon>
        <taxon>Poaceae</taxon>
        <taxon>BOP clade</taxon>
        <taxon>Oryzoideae</taxon>
        <taxon>Oryzeae</taxon>
        <taxon>Oryzinae</taxon>
        <taxon>Oryza</taxon>
    </lineage>
</organism>